<reference evidence="1 2" key="1">
    <citation type="submission" date="2020-08" db="EMBL/GenBank/DDBJ databases">
        <title>Genomic Encyclopedia of Type Strains, Phase IV (KMG-V): Genome sequencing to study the core and pangenomes of soil and plant-associated prokaryotes.</title>
        <authorList>
            <person name="Whitman W."/>
        </authorList>
    </citation>
    <scope>NUCLEOTIDE SEQUENCE [LARGE SCALE GENOMIC DNA]</scope>
    <source>
        <strain evidence="1 2">SEMIA 4089</strain>
    </source>
</reference>
<sequence length="114" mass="12331">MSATPNCRLIGRWRIVEADLWDRDYLDLVEPAKITIGANGHGEIAFGAMQAGLDLGYSTSMVSFTWAGCDEMDEVSGDGHAELLDDGTIEITFAYHNGDEAILKAKQETSSTAC</sequence>
<dbReference type="RefSeq" id="WP_184473594.1">
    <property type="nucleotide sequence ID" value="NZ_JACIFY010000051.1"/>
</dbReference>
<dbReference type="AlphaFoldDB" id="A0A7W6R9T3"/>
<proteinExistence type="predicted"/>
<accession>A0A7W6R9T3</accession>
<evidence type="ECO:0000313" key="1">
    <source>
        <dbReference type="EMBL" id="MBB4239286.1"/>
    </source>
</evidence>
<name>A0A7W6R9T3_9HYPH</name>
<comment type="caution">
    <text evidence="1">The sequence shown here is derived from an EMBL/GenBank/DDBJ whole genome shotgun (WGS) entry which is preliminary data.</text>
</comment>
<dbReference type="EMBL" id="JACIFY010000051">
    <property type="protein sequence ID" value="MBB4239286.1"/>
    <property type="molecule type" value="Genomic_DNA"/>
</dbReference>
<evidence type="ECO:0008006" key="3">
    <source>
        <dbReference type="Google" id="ProtNLM"/>
    </source>
</evidence>
<evidence type="ECO:0000313" key="2">
    <source>
        <dbReference type="Proteomes" id="UP000540909"/>
    </source>
</evidence>
<organism evidence="1 2">
    <name type="scientific">Rhizobium esperanzae</name>
    <dbReference type="NCBI Taxonomy" id="1967781"/>
    <lineage>
        <taxon>Bacteria</taxon>
        <taxon>Pseudomonadati</taxon>
        <taxon>Pseudomonadota</taxon>
        <taxon>Alphaproteobacteria</taxon>
        <taxon>Hyphomicrobiales</taxon>
        <taxon>Rhizobiaceae</taxon>
        <taxon>Rhizobium/Agrobacterium group</taxon>
        <taxon>Rhizobium</taxon>
    </lineage>
</organism>
<dbReference type="Proteomes" id="UP000540909">
    <property type="component" value="Unassembled WGS sequence"/>
</dbReference>
<gene>
    <name evidence="1" type="ORF">GGD57_005911</name>
</gene>
<protein>
    <recommendedName>
        <fullName evidence="3">Lipocalin-like domain-containing protein</fullName>
    </recommendedName>
</protein>